<protein>
    <submittedName>
        <fullName evidence="1">Uncharacterized protein</fullName>
    </submittedName>
</protein>
<reference evidence="1" key="1">
    <citation type="submission" date="2021-04" db="EMBL/GenBank/DDBJ databases">
        <title>Genome sequence of Woronichinia naegeliana from Washington state freshwater lake bloom.</title>
        <authorList>
            <person name="Dreher T.W."/>
        </authorList>
    </citation>
    <scope>NUCLEOTIDE SEQUENCE</scope>
    <source>
        <strain evidence="1">WA131</strain>
    </source>
</reference>
<name>A0A977KYG2_9CYAN</name>
<evidence type="ECO:0000313" key="1">
    <source>
        <dbReference type="EMBL" id="UXE62264.1"/>
    </source>
</evidence>
<sequence length="148" mass="16373">MTVDNNLPQDNSSVEVVAENSALVPSDSQSGQELQTEGAVVLPTIETESLKAETKALLEAIQTKAFNEAQKAGEFARENYLEAVRKAREQVENLNLFDPDRIESAIQQLQSDVEKDWENVVKQANDFGDRLGEAAKTAWEILTQPKAK</sequence>
<dbReference type="AlphaFoldDB" id="A0A977KYG2"/>
<proteinExistence type="predicted"/>
<accession>A0A977KYG2</accession>
<dbReference type="KEGG" id="wna:KA717_05455"/>
<dbReference type="EMBL" id="CP073041">
    <property type="protein sequence ID" value="UXE62264.1"/>
    <property type="molecule type" value="Genomic_DNA"/>
</dbReference>
<gene>
    <name evidence="1" type="ORF">KA717_05455</name>
</gene>
<dbReference type="Proteomes" id="UP001065613">
    <property type="component" value="Chromosome"/>
</dbReference>
<organism evidence="1">
    <name type="scientific">Woronichinia naegeliana WA131</name>
    <dbReference type="NCBI Taxonomy" id="2824559"/>
    <lineage>
        <taxon>Bacteria</taxon>
        <taxon>Bacillati</taxon>
        <taxon>Cyanobacteriota</taxon>
        <taxon>Cyanophyceae</taxon>
        <taxon>Synechococcales</taxon>
        <taxon>Coelosphaeriaceae</taxon>
        <taxon>Woronichinia</taxon>
    </lineage>
</organism>